<dbReference type="AlphaFoldDB" id="A0A0D6DZB1"/>
<accession>A0A0D6DZB1</accession>
<evidence type="ECO:0000259" key="1">
    <source>
        <dbReference type="Pfam" id="PF08349"/>
    </source>
</evidence>
<dbReference type="EMBL" id="LN774769">
    <property type="protein sequence ID" value="CEN28809.1"/>
    <property type="molecule type" value="Genomic_DNA"/>
</dbReference>
<dbReference type="InterPro" id="IPR016996">
    <property type="entry name" value="UCP032441"/>
</dbReference>
<proteinExistence type="predicted"/>
<dbReference type="STRING" id="1364.LP2241_40047"/>
<reference evidence="3" key="1">
    <citation type="submission" date="2015-01" db="EMBL/GenBank/DDBJ databases">
        <authorList>
            <person name="Andreevskaya M."/>
        </authorList>
    </citation>
    <scope>NUCLEOTIDE SEQUENCE [LARGE SCALE GENOMIC DNA]</scope>
    <source>
        <strain evidence="3">MKFS47</strain>
    </source>
</reference>
<dbReference type="InterPro" id="IPR013560">
    <property type="entry name" value="DUF1722"/>
</dbReference>
<protein>
    <recommendedName>
        <fullName evidence="1">DUF1722 domain-containing protein</fullName>
    </recommendedName>
</protein>
<sequence>MTSWQQDWAENKYWVMAHSQQHYNQIRQLAKNNDWTVDKATEFNRLLAEAEQQVPTVKTLTTAYQHIWGYFKKIATLEEKEAYLNRLAQLASGHDQLGPFLKGLTVKYQVTYLLQSRIIRELDDTTGFSDLTPQ</sequence>
<dbReference type="RefSeq" id="WP_047915869.1">
    <property type="nucleotide sequence ID" value="NZ_LN774769.1"/>
</dbReference>
<dbReference type="PIRSF" id="PIRSF032441">
    <property type="entry name" value="UCP032441"/>
    <property type="match status" value="1"/>
</dbReference>
<evidence type="ECO:0000313" key="3">
    <source>
        <dbReference type="Proteomes" id="UP000033166"/>
    </source>
</evidence>
<evidence type="ECO:0000313" key="2">
    <source>
        <dbReference type="EMBL" id="CEN28809.1"/>
    </source>
</evidence>
<dbReference type="Proteomes" id="UP000033166">
    <property type="component" value="Chromosome I"/>
</dbReference>
<name>A0A0D6DZB1_9LACT</name>
<organism evidence="2 3">
    <name type="scientific">Pseudolactococcus piscium MKFS47</name>
    <dbReference type="NCBI Taxonomy" id="297352"/>
    <lineage>
        <taxon>Bacteria</taxon>
        <taxon>Bacillati</taxon>
        <taxon>Bacillota</taxon>
        <taxon>Bacilli</taxon>
        <taxon>Lactobacillales</taxon>
        <taxon>Streptococcaceae</taxon>
        <taxon>Pseudolactococcus</taxon>
    </lineage>
</organism>
<gene>
    <name evidence="2" type="ORF">LACPI_1609</name>
</gene>
<dbReference type="KEGG" id="lpk:LACPI_1609"/>
<dbReference type="HOGENOM" id="CLU_147269_0_0_9"/>
<dbReference type="Pfam" id="PF08349">
    <property type="entry name" value="DUF1722"/>
    <property type="match status" value="1"/>
</dbReference>
<feature type="domain" description="DUF1722" evidence="1">
    <location>
        <begin position="12"/>
        <end position="119"/>
    </location>
</feature>